<accession>G7KBC3</accession>
<evidence type="ECO:0000313" key="1">
    <source>
        <dbReference type="EMBL" id="AES98104.1"/>
    </source>
</evidence>
<dbReference type="EMBL" id="CM001221">
    <property type="protein sequence ID" value="AES98104.1"/>
    <property type="molecule type" value="Genomic_DNA"/>
</dbReference>
<reference evidence="2" key="3">
    <citation type="submission" date="2015-04" db="UniProtKB">
        <authorList>
            <consortium name="EnsemblPlants"/>
        </authorList>
    </citation>
    <scope>IDENTIFICATION</scope>
    <source>
        <strain evidence="2">cv. Jemalong A17</strain>
    </source>
</reference>
<evidence type="ECO:0000313" key="3">
    <source>
        <dbReference type="Proteomes" id="UP000002051"/>
    </source>
</evidence>
<dbReference type="AlphaFoldDB" id="G7KBC3"/>
<organism evidence="1 3">
    <name type="scientific">Medicago truncatula</name>
    <name type="common">Barrel medic</name>
    <name type="synonym">Medicago tribuloides</name>
    <dbReference type="NCBI Taxonomy" id="3880"/>
    <lineage>
        <taxon>Eukaryota</taxon>
        <taxon>Viridiplantae</taxon>
        <taxon>Streptophyta</taxon>
        <taxon>Embryophyta</taxon>
        <taxon>Tracheophyta</taxon>
        <taxon>Spermatophyta</taxon>
        <taxon>Magnoliopsida</taxon>
        <taxon>eudicotyledons</taxon>
        <taxon>Gunneridae</taxon>
        <taxon>Pentapetalae</taxon>
        <taxon>rosids</taxon>
        <taxon>fabids</taxon>
        <taxon>Fabales</taxon>
        <taxon>Fabaceae</taxon>
        <taxon>Papilionoideae</taxon>
        <taxon>50 kb inversion clade</taxon>
        <taxon>NPAAA clade</taxon>
        <taxon>Hologalegina</taxon>
        <taxon>IRL clade</taxon>
        <taxon>Trifolieae</taxon>
        <taxon>Medicago</taxon>
    </lineage>
</organism>
<proteinExistence type="predicted"/>
<dbReference type="HOGENOM" id="CLU_1761469_0_0_1"/>
<dbReference type="EnsemblPlants" id="AES98104">
    <property type="protein sequence ID" value="AES98104"/>
    <property type="gene ID" value="MTR_5g064400"/>
</dbReference>
<gene>
    <name evidence="1" type="ordered locus">MTR_5g064400</name>
</gene>
<keyword evidence="3" id="KW-1185">Reference proteome</keyword>
<reference evidence="1 3" key="1">
    <citation type="journal article" date="2011" name="Nature">
        <title>The Medicago genome provides insight into the evolution of rhizobial symbioses.</title>
        <authorList>
            <person name="Young N.D."/>
            <person name="Debelle F."/>
            <person name="Oldroyd G.E."/>
            <person name="Geurts R."/>
            <person name="Cannon S.B."/>
            <person name="Udvardi M.K."/>
            <person name="Benedito V.A."/>
            <person name="Mayer K.F."/>
            <person name="Gouzy J."/>
            <person name="Schoof H."/>
            <person name="Van de Peer Y."/>
            <person name="Proost S."/>
            <person name="Cook D.R."/>
            <person name="Meyers B.C."/>
            <person name="Spannagl M."/>
            <person name="Cheung F."/>
            <person name="De Mita S."/>
            <person name="Krishnakumar V."/>
            <person name="Gundlach H."/>
            <person name="Zhou S."/>
            <person name="Mudge J."/>
            <person name="Bharti A.K."/>
            <person name="Murray J.D."/>
            <person name="Naoumkina M.A."/>
            <person name="Rosen B."/>
            <person name="Silverstein K.A."/>
            <person name="Tang H."/>
            <person name="Rombauts S."/>
            <person name="Zhao P.X."/>
            <person name="Zhou P."/>
            <person name="Barbe V."/>
            <person name="Bardou P."/>
            <person name="Bechner M."/>
            <person name="Bellec A."/>
            <person name="Berger A."/>
            <person name="Berges H."/>
            <person name="Bidwell S."/>
            <person name="Bisseling T."/>
            <person name="Choisne N."/>
            <person name="Couloux A."/>
            <person name="Denny R."/>
            <person name="Deshpande S."/>
            <person name="Dai X."/>
            <person name="Doyle J.J."/>
            <person name="Dudez A.M."/>
            <person name="Farmer A.D."/>
            <person name="Fouteau S."/>
            <person name="Franken C."/>
            <person name="Gibelin C."/>
            <person name="Gish J."/>
            <person name="Goldstein S."/>
            <person name="Gonzalez A.J."/>
            <person name="Green P.J."/>
            <person name="Hallab A."/>
            <person name="Hartog M."/>
            <person name="Hua A."/>
            <person name="Humphray S.J."/>
            <person name="Jeong D.H."/>
            <person name="Jing Y."/>
            <person name="Jocker A."/>
            <person name="Kenton S.M."/>
            <person name="Kim D.J."/>
            <person name="Klee K."/>
            <person name="Lai H."/>
            <person name="Lang C."/>
            <person name="Lin S."/>
            <person name="Macmil S.L."/>
            <person name="Magdelenat G."/>
            <person name="Matthews L."/>
            <person name="McCorrison J."/>
            <person name="Monaghan E.L."/>
            <person name="Mun J.H."/>
            <person name="Najar F.Z."/>
            <person name="Nicholson C."/>
            <person name="Noirot C."/>
            <person name="O'Bleness M."/>
            <person name="Paule C.R."/>
            <person name="Poulain J."/>
            <person name="Prion F."/>
            <person name="Qin B."/>
            <person name="Qu C."/>
            <person name="Retzel E.F."/>
            <person name="Riddle C."/>
            <person name="Sallet E."/>
            <person name="Samain S."/>
            <person name="Samson N."/>
            <person name="Sanders I."/>
            <person name="Saurat O."/>
            <person name="Scarpelli C."/>
            <person name="Schiex T."/>
            <person name="Segurens B."/>
            <person name="Severin A.J."/>
            <person name="Sherrier D.J."/>
            <person name="Shi R."/>
            <person name="Sims S."/>
            <person name="Singer S.R."/>
            <person name="Sinharoy S."/>
            <person name="Sterck L."/>
            <person name="Viollet A."/>
            <person name="Wang B.B."/>
            <person name="Wang K."/>
            <person name="Wang M."/>
            <person name="Wang X."/>
            <person name="Warfsmann J."/>
            <person name="Weissenbach J."/>
            <person name="White D.D."/>
            <person name="White J.D."/>
            <person name="Wiley G.B."/>
            <person name="Wincker P."/>
            <person name="Xing Y."/>
            <person name="Yang L."/>
            <person name="Yao Z."/>
            <person name="Ying F."/>
            <person name="Zhai J."/>
            <person name="Zhou L."/>
            <person name="Zuber A."/>
            <person name="Denarie J."/>
            <person name="Dixon R.A."/>
            <person name="May G.D."/>
            <person name="Schwartz D.C."/>
            <person name="Rogers J."/>
            <person name="Quetier F."/>
            <person name="Town C.D."/>
            <person name="Roe B.A."/>
        </authorList>
    </citation>
    <scope>NUCLEOTIDE SEQUENCE [LARGE SCALE GENOMIC DNA]</scope>
    <source>
        <strain evidence="1">A17</strain>
        <strain evidence="2 3">cv. Jemalong A17</strain>
    </source>
</reference>
<sequence>MSSPFILSWPCLRYCDIPSDPVTNKPIPVSTINPNPKPISQVLVDPIKKSEKEPPKISHVPKITTDASVSLIESTQKQPKTFSLTLSNLCDIPTSQLPQPVLKGDNYTIAIPEEEVDTGINSCKFNLHTRVIWPKDSLVAKVNKWGVWGSNPGP</sequence>
<dbReference type="PaxDb" id="3880-AES98104"/>
<evidence type="ECO:0000313" key="2">
    <source>
        <dbReference type="EnsemblPlants" id="AES98104"/>
    </source>
</evidence>
<reference evidence="1 3" key="2">
    <citation type="journal article" date="2014" name="BMC Genomics">
        <title>An improved genome release (version Mt4.0) for the model legume Medicago truncatula.</title>
        <authorList>
            <person name="Tang H."/>
            <person name="Krishnakumar V."/>
            <person name="Bidwell S."/>
            <person name="Rosen B."/>
            <person name="Chan A."/>
            <person name="Zhou S."/>
            <person name="Gentzbittel L."/>
            <person name="Childs K.L."/>
            <person name="Yandell M."/>
            <person name="Gundlach H."/>
            <person name="Mayer K.F."/>
            <person name="Schwartz D.C."/>
            <person name="Town C.D."/>
        </authorList>
    </citation>
    <scope>GENOME REANNOTATION</scope>
    <source>
        <strain evidence="2 3">cv. Jemalong A17</strain>
    </source>
</reference>
<name>G7KBC3_MEDTR</name>
<protein>
    <submittedName>
        <fullName evidence="1 2">Uncharacterized protein</fullName>
    </submittedName>
</protein>
<dbReference type="Proteomes" id="UP000002051">
    <property type="component" value="Chromosome 5"/>
</dbReference>